<dbReference type="BioCyc" id="DPIE1322246:BN4_RS07660-MONOMER"/>
<dbReference type="Proteomes" id="UP000011724">
    <property type="component" value="Chromosome"/>
</dbReference>
<organism evidence="1 2">
    <name type="scientific">Pseudodesulfovibrio piezophilus (strain DSM 21447 / JCM 15486 / C1TLV30)</name>
    <name type="common">Desulfovibrio piezophilus</name>
    <dbReference type="NCBI Taxonomy" id="1322246"/>
    <lineage>
        <taxon>Bacteria</taxon>
        <taxon>Pseudomonadati</taxon>
        <taxon>Thermodesulfobacteriota</taxon>
        <taxon>Desulfovibrionia</taxon>
        <taxon>Desulfovibrionales</taxon>
        <taxon>Desulfovibrionaceae</taxon>
    </lineage>
</organism>
<proteinExistence type="predicted"/>
<gene>
    <name evidence="1" type="ordered locus">BN4_11525</name>
</gene>
<sequence>MWEEIHGFISPSEYKRFLQFIHDQVVLGRVVEIVVDPDYCEGMICGGRWFQDPSSGEVWRLIEPDFPFKGLWERVNCSDL</sequence>
<dbReference type="AlphaFoldDB" id="M1WM03"/>
<evidence type="ECO:0000313" key="2">
    <source>
        <dbReference type="Proteomes" id="UP000011724"/>
    </source>
</evidence>
<name>M1WM03_PSEP2</name>
<protein>
    <submittedName>
        <fullName evidence="1">Uncharacterized protein</fullName>
    </submittedName>
</protein>
<dbReference type="HOGENOM" id="CLU_2584036_0_0_7"/>
<accession>M1WM03</accession>
<keyword evidence="2" id="KW-1185">Reference proteome</keyword>
<dbReference type="EMBL" id="FO203427">
    <property type="protein sequence ID" value="CCH48760.1"/>
    <property type="molecule type" value="Genomic_DNA"/>
</dbReference>
<dbReference type="STRING" id="1322246.BN4_11525"/>
<reference evidence="1 2" key="1">
    <citation type="journal article" date="2013" name="PLoS ONE">
        <title>The first genomic and proteomic characterization of a deep-sea sulfate reducer: insights into the piezophilic lifestyle of Desulfovibrio piezophilus.</title>
        <authorList>
            <person name="Pradel N."/>
            <person name="Ji B."/>
            <person name="Gimenez G."/>
            <person name="Talla E."/>
            <person name="Lenoble P."/>
            <person name="Garel M."/>
            <person name="Tamburini C."/>
            <person name="Fourquet P."/>
            <person name="Lebrun R."/>
            <person name="Bertin P."/>
            <person name="Denis Y."/>
            <person name="Pophillat M."/>
            <person name="Barbe V."/>
            <person name="Ollivier B."/>
            <person name="Dolla A."/>
        </authorList>
    </citation>
    <scope>NUCLEOTIDE SEQUENCE [LARGE SCALE GENOMIC DNA]</scope>
    <source>
        <strain evidence="2">DSM 10523 / SB164P1</strain>
    </source>
</reference>
<reference evidence="2" key="2">
    <citation type="journal article" date="2013" name="Stand. Genomic Sci.">
        <title>Complete genome sequence of Desulfocapsa sulfexigens, a marine deltaproteobacterium specialized in disproportionating inorganic sulfur compounds.</title>
        <authorList>
            <person name="Finster K.W."/>
            <person name="Kjeldsen K.U."/>
            <person name="Kube M."/>
            <person name="Reinhardt R."/>
            <person name="Mussmann M."/>
            <person name="Amann R."/>
            <person name="Schreiber L."/>
        </authorList>
    </citation>
    <scope>NUCLEOTIDE SEQUENCE [LARGE SCALE GENOMIC DNA]</scope>
    <source>
        <strain evidence="2">DSM 10523 / SB164P1</strain>
    </source>
</reference>
<evidence type="ECO:0000313" key="1">
    <source>
        <dbReference type="EMBL" id="CCH48760.1"/>
    </source>
</evidence>
<dbReference type="KEGG" id="dpi:BN4_11525"/>